<sequence length="216" mass="22093">MRTKLPALAALLLLAGCSAQGTPATPSAPAPLPEASAPATSSAPAATPSGTPQPSRGPSAAASTGSRAATPTSGRSGTPSGGAAPAGPVDPEGYRVDRAYYFKSPSGNIFCAIQPRSDVQTVGCQSDQVIPTLPKCNKPDSLAPGAWFGSDDNSPVHKDCVNQGFFIGQNPKVLGYGQVLTVGRYRCESRTTEVRCGVDGTDRGFRISKERIDTSG</sequence>
<evidence type="ECO:0000256" key="1">
    <source>
        <dbReference type="SAM" id="MobiDB-lite"/>
    </source>
</evidence>
<organism evidence="3 4">
    <name type="scientific">Enemella dayhoffiae</name>
    <dbReference type="NCBI Taxonomy" id="2016507"/>
    <lineage>
        <taxon>Bacteria</taxon>
        <taxon>Bacillati</taxon>
        <taxon>Actinomycetota</taxon>
        <taxon>Actinomycetes</taxon>
        <taxon>Propionibacteriales</taxon>
        <taxon>Propionibacteriaceae</taxon>
        <taxon>Enemella</taxon>
    </lineage>
</organism>
<keyword evidence="4" id="KW-1185">Reference proteome</keyword>
<dbReference type="OrthoDB" id="4544744at2"/>
<gene>
    <name evidence="3" type="ORF">CGZ93_16820</name>
</gene>
<feature type="region of interest" description="Disordered" evidence="1">
    <location>
        <begin position="19"/>
        <end position="90"/>
    </location>
</feature>
<accession>A0A255GP95</accession>
<evidence type="ECO:0000256" key="2">
    <source>
        <dbReference type="SAM" id="SignalP"/>
    </source>
</evidence>
<evidence type="ECO:0000313" key="3">
    <source>
        <dbReference type="EMBL" id="OYO17232.1"/>
    </source>
</evidence>
<dbReference type="AlphaFoldDB" id="A0A255GP95"/>
<keyword evidence="2" id="KW-0732">Signal</keyword>
<feature type="compositionally biased region" description="Low complexity" evidence="1">
    <location>
        <begin position="33"/>
        <end position="87"/>
    </location>
</feature>
<feature type="signal peptide" evidence="2">
    <location>
        <begin position="1"/>
        <end position="21"/>
    </location>
</feature>
<reference evidence="3 4" key="1">
    <citation type="submission" date="2017-07" db="EMBL/GenBank/DDBJ databases">
        <title>Draft whole genome sequences of clinical Proprionibacteriaceae strains.</title>
        <authorList>
            <person name="Bernier A.-M."/>
            <person name="Bernard K."/>
            <person name="Domingo M.-C."/>
        </authorList>
    </citation>
    <scope>NUCLEOTIDE SEQUENCE [LARGE SCALE GENOMIC DNA]</scope>
    <source>
        <strain evidence="3 4">NML 130396</strain>
    </source>
</reference>
<name>A0A255GP95_9ACTN</name>
<evidence type="ECO:0000313" key="4">
    <source>
        <dbReference type="Proteomes" id="UP000216311"/>
    </source>
</evidence>
<feature type="chain" id="PRO_5038551871" evidence="2">
    <location>
        <begin position="22"/>
        <end position="216"/>
    </location>
</feature>
<dbReference type="EMBL" id="NMVQ01000046">
    <property type="protein sequence ID" value="OYO17232.1"/>
    <property type="molecule type" value="Genomic_DNA"/>
</dbReference>
<protein>
    <submittedName>
        <fullName evidence="3">Uncharacterized protein</fullName>
    </submittedName>
</protein>
<dbReference type="PROSITE" id="PS51257">
    <property type="entry name" value="PROKAR_LIPOPROTEIN"/>
    <property type="match status" value="1"/>
</dbReference>
<dbReference type="RefSeq" id="WP_094365311.1">
    <property type="nucleotide sequence ID" value="NZ_NMVQ01000046.1"/>
</dbReference>
<comment type="caution">
    <text evidence="3">The sequence shown here is derived from an EMBL/GenBank/DDBJ whole genome shotgun (WGS) entry which is preliminary data.</text>
</comment>
<dbReference type="Proteomes" id="UP000216311">
    <property type="component" value="Unassembled WGS sequence"/>
</dbReference>
<proteinExistence type="predicted"/>